<dbReference type="RefSeq" id="WP_213000137.1">
    <property type="nucleotide sequence ID" value="NZ_BAAATW010000016.1"/>
</dbReference>
<comment type="caution">
    <text evidence="1">The sequence shown here is derived from an EMBL/GenBank/DDBJ whole genome shotgun (WGS) entry which is preliminary data.</text>
</comment>
<dbReference type="AlphaFoldDB" id="A0A919W2H5"/>
<protein>
    <recommendedName>
        <fullName evidence="3">RNA polymerase sigma-70 region 2 domain-containing protein</fullName>
    </recommendedName>
</protein>
<dbReference type="GO" id="GO:0003700">
    <property type="term" value="F:DNA-binding transcription factor activity"/>
    <property type="evidence" value="ECO:0007669"/>
    <property type="project" value="InterPro"/>
</dbReference>
<organism evidence="1 2">
    <name type="scientific">Winogradskya consettensis</name>
    <dbReference type="NCBI Taxonomy" id="113560"/>
    <lineage>
        <taxon>Bacteria</taxon>
        <taxon>Bacillati</taxon>
        <taxon>Actinomycetota</taxon>
        <taxon>Actinomycetes</taxon>
        <taxon>Micromonosporales</taxon>
        <taxon>Micromonosporaceae</taxon>
        <taxon>Winogradskya</taxon>
    </lineage>
</organism>
<dbReference type="SUPFAM" id="SSF88946">
    <property type="entry name" value="Sigma2 domain of RNA polymerase sigma factors"/>
    <property type="match status" value="1"/>
</dbReference>
<keyword evidence="2" id="KW-1185">Reference proteome</keyword>
<reference evidence="1" key="1">
    <citation type="submission" date="2021-03" db="EMBL/GenBank/DDBJ databases">
        <title>Whole genome shotgun sequence of Actinoplanes consettensis NBRC 14913.</title>
        <authorList>
            <person name="Komaki H."/>
            <person name="Tamura T."/>
        </authorList>
    </citation>
    <scope>NUCLEOTIDE SEQUENCE</scope>
    <source>
        <strain evidence="1">NBRC 14913</strain>
    </source>
</reference>
<dbReference type="Proteomes" id="UP000680865">
    <property type="component" value="Unassembled WGS sequence"/>
</dbReference>
<evidence type="ECO:0000313" key="2">
    <source>
        <dbReference type="Proteomes" id="UP000680865"/>
    </source>
</evidence>
<evidence type="ECO:0000313" key="1">
    <source>
        <dbReference type="EMBL" id="GIM77443.1"/>
    </source>
</evidence>
<evidence type="ECO:0008006" key="3">
    <source>
        <dbReference type="Google" id="ProtNLM"/>
    </source>
</evidence>
<dbReference type="GO" id="GO:0006352">
    <property type="term" value="P:DNA-templated transcription initiation"/>
    <property type="evidence" value="ECO:0007669"/>
    <property type="project" value="InterPro"/>
</dbReference>
<accession>A0A919W2H5</accession>
<dbReference type="EMBL" id="BOQP01000030">
    <property type="protein sequence ID" value="GIM77443.1"/>
    <property type="molecule type" value="Genomic_DNA"/>
</dbReference>
<sequence length="135" mass="15147">MRISLRRPSLTRDAVPEVDFGSLMDRVSRGDREAFAVLYDQTSGPVRDRIQARLVHPHSTTTLVAAVYVEVWWLAGCYAGPPSGVTGWIHGIAERRLRDRRPQPPVPAASTERTIEVRELADLLGRAPEELTSYR</sequence>
<dbReference type="InterPro" id="IPR013325">
    <property type="entry name" value="RNA_pol_sigma_r2"/>
</dbReference>
<dbReference type="Gene3D" id="1.10.1740.10">
    <property type="match status" value="1"/>
</dbReference>
<proteinExistence type="predicted"/>
<gene>
    <name evidence="1" type="ORF">Aco04nite_55370</name>
</gene>
<name>A0A919W2H5_9ACTN</name>